<gene>
    <name evidence="1" type="ORF">EYR41_008238</name>
</gene>
<dbReference type="OrthoDB" id="5274873at2759"/>
<dbReference type="CDD" id="cd00048">
    <property type="entry name" value="DSRM_SF"/>
    <property type="match status" value="1"/>
</dbReference>
<reference evidence="1 2" key="1">
    <citation type="submission" date="2019-03" db="EMBL/GenBank/DDBJ databases">
        <title>Nematode-trapping fungi genome.</title>
        <authorList>
            <person name="Vidal-Diez De Ulzurrun G."/>
        </authorList>
    </citation>
    <scope>NUCLEOTIDE SEQUENCE [LARGE SCALE GENOMIC DNA]</scope>
    <source>
        <strain evidence="1 2">TWF154</strain>
    </source>
</reference>
<dbReference type="Proteomes" id="UP000297595">
    <property type="component" value="Unassembled WGS sequence"/>
</dbReference>
<proteinExistence type="predicted"/>
<accession>A0A7C8K9J8</accession>
<comment type="caution">
    <text evidence="1">The sequence shown here is derived from an EMBL/GenBank/DDBJ whole genome shotgun (WGS) entry which is preliminary data.</text>
</comment>
<sequence>MYYILYLSSMYLASDWRSSYTFTGKSYGAIEDQFSHRKTNVADISWIHAKPIPSFPGLCRRRRWPDPHYEVLQCNGGYSCIVRVNHREYYCENISESEVLAREAAAQRAYQFSVNESQFAKAAGVIVAPSKAIYASTPIM</sequence>
<dbReference type="EMBL" id="SOZJ01000005">
    <property type="protein sequence ID" value="TGJ66627.1"/>
    <property type="molecule type" value="Genomic_DNA"/>
</dbReference>
<evidence type="ECO:0000313" key="2">
    <source>
        <dbReference type="Proteomes" id="UP000297595"/>
    </source>
</evidence>
<protein>
    <submittedName>
        <fullName evidence="1">Uncharacterized protein</fullName>
    </submittedName>
</protein>
<organism evidence="1 2">
    <name type="scientific">Orbilia oligospora</name>
    <name type="common">Nematode-trapping fungus</name>
    <name type="synonym">Arthrobotrys oligospora</name>
    <dbReference type="NCBI Taxonomy" id="2813651"/>
    <lineage>
        <taxon>Eukaryota</taxon>
        <taxon>Fungi</taxon>
        <taxon>Dikarya</taxon>
        <taxon>Ascomycota</taxon>
        <taxon>Pezizomycotina</taxon>
        <taxon>Orbiliomycetes</taxon>
        <taxon>Orbiliales</taxon>
        <taxon>Orbiliaceae</taxon>
        <taxon>Orbilia</taxon>
    </lineage>
</organism>
<name>A0A7C8K9J8_ORBOL</name>
<dbReference type="AlphaFoldDB" id="A0A7C8K9J8"/>
<dbReference type="Gene3D" id="3.30.160.20">
    <property type="match status" value="1"/>
</dbReference>
<evidence type="ECO:0000313" key="1">
    <source>
        <dbReference type="EMBL" id="TGJ66627.1"/>
    </source>
</evidence>
<dbReference type="SUPFAM" id="SSF54768">
    <property type="entry name" value="dsRNA-binding domain-like"/>
    <property type="match status" value="1"/>
</dbReference>